<keyword evidence="1" id="KW-0472">Membrane</keyword>
<evidence type="ECO:0000313" key="4">
    <source>
        <dbReference type="Proteomes" id="UP000051086"/>
    </source>
</evidence>
<reference evidence="3 5" key="1">
    <citation type="submission" date="2015-09" db="EMBL/GenBank/DDBJ databases">
        <authorList>
            <consortium name="Swine Surveillance"/>
        </authorList>
    </citation>
    <scope>NUCLEOTIDE SEQUENCE [LARGE SCALE GENOMIC DNA]</scope>
    <source>
        <strain evidence="3 5">5120</strain>
    </source>
</reference>
<evidence type="ECO:0000256" key="1">
    <source>
        <dbReference type="SAM" id="Phobius"/>
    </source>
</evidence>
<organism evidence="3 5">
    <name type="scientific">Thalassovita autumnalis</name>
    <dbReference type="NCBI Taxonomy" id="2072972"/>
    <lineage>
        <taxon>Bacteria</taxon>
        <taxon>Pseudomonadati</taxon>
        <taxon>Pseudomonadota</taxon>
        <taxon>Alphaproteobacteria</taxon>
        <taxon>Rhodobacterales</taxon>
        <taxon>Roseobacteraceae</taxon>
        <taxon>Thalassovita</taxon>
    </lineage>
</organism>
<evidence type="ECO:0000313" key="5">
    <source>
        <dbReference type="Proteomes" id="UP000051887"/>
    </source>
</evidence>
<dbReference type="EMBL" id="CYSB01000035">
    <property type="protein sequence ID" value="CUH68734.1"/>
    <property type="molecule type" value="Genomic_DNA"/>
</dbReference>
<keyword evidence="1" id="KW-1133">Transmembrane helix</keyword>
<protein>
    <submittedName>
        <fullName evidence="3">Uncharacterized protein</fullName>
    </submittedName>
</protein>
<evidence type="ECO:0000313" key="3">
    <source>
        <dbReference type="EMBL" id="CUH74069.1"/>
    </source>
</evidence>
<dbReference type="Proteomes" id="UP000051887">
    <property type="component" value="Unassembled WGS sequence"/>
</dbReference>
<dbReference type="EMBL" id="CYSC01000044">
    <property type="protein sequence ID" value="CUH74069.1"/>
    <property type="molecule type" value="Genomic_DNA"/>
</dbReference>
<name>A0A0P1FY03_9RHOB</name>
<sequence>MSNFRRRTIVPRFMVTMGIALMGAAYFELHLMPEPYQMSLGGLFGFLGTFWFLHAAGIFKS</sequence>
<feature type="transmembrane region" description="Helical" evidence="1">
    <location>
        <begin position="39"/>
        <end position="59"/>
    </location>
</feature>
<keyword evidence="1" id="KW-0812">Transmembrane</keyword>
<gene>
    <name evidence="2" type="ORF">TL5118_02745</name>
    <name evidence="3" type="ORF">TL5120_03887</name>
</gene>
<evidence type="ECO:0000313" key="2">
    <source>
        <dbReference type="EMBL" id="CUH68734.1"/>
    </source>
</evidence>
<proteinExistence type="predicted"/>
<dbReference type="AlphaFoldDB" id="A0A0P1FY03"/>
<dbReference type="RefSeq" id="WP_131727446.1">
    <property type="nucleotide sequence ID" value="NZ_CYSB01000035.1"/>
</dbReference>
<reference evidence="2 4" key="2">
    <citation type="submission" date="2015-09" db="EMBL/GenBank/DDBJ databases">
        <authorList>
            <person name="Rodrigo-Torres L."/>
            <person name="Arahal D.R."/>
        </authorList>
    </citation>
    <scope>NUCLEOTIDE SEQUENCE [LARGE SCALE GENOMIC DNA]</scope>
    <source>
        <strain evidence="2 4">CECT 5118</strain>
    </source>
</reference>
<accession>A0A0P1FY03</accession>
<feature type="transmembrane region" description="Helical" evidence="1">
    <location>
        <begin position="9"/>
        <end position="27"/>
    </location>
</feature>
<keyword evidence="4" id="KW-1185">Reference proteome</keyword>
<dbReference type="Proteomes" id="UP000051086">
    <property type="component" value="Unassembled WGS sequence"/>
</dbReference>